<feature type="non-terminal residue" evidence="2">
    <location>
        <position position="69"/>
    </location>
</feature>
<reference evidence="2" key="1">
    <citation type="submission" date="2022-03" db="EMBL/GenBank/DDBJ databases">
        <authorList>
            <person name="Martin H S."/>
        </authorList>
    </citation>
    <scope>NUCLEOTIDE SEQUENCE</scope>
</reference>
<evidence type="ECO:0000259" key="1">
    <source>
        <dbReference type="Pfam" id="PF07779"/>
    </source>
</evidence>
<dbReference type="Pfam" id="PF07779">
    <property type="entry name" value="Cas1_AcylT"/>
    <property type="match status" value="1"/>
</dbReference>
<proteinExistence type="predicted"/>
<gene>
    <name evidence="2" type="ORF">IPOD504_LOCUS15035</name>
</gene>
<protein>
    <recommendedName>
        <fullName evidence="1">Cas1p 10 TM acyl transferase domain-containing protein</fullName>
    </recommendedName>
</protein>
<sequence>MDVGRRSAPIGEYVTFAFLRRGAANCEEVHSYVAYLPIVGYIILRNVQVVKEILAEGFLRKLGQPTKVD</sequence>
<evidence type="ECO:0000313" key="2">
    <source>
        <dbReference type="EMBL" id="CAH2071218.1"/>
    </source>
</evidence>
<dbReference type="EMBL" id="OW152818">
    <property type="protein sequence ID" value="CAH2071218.1"/>
    <property type="molecule type" value="Genomic_DNA"/>
</dbReference>
<keyword evidence="3" id="KW-1185">Reference proteome</keyword>
<accession>A0ABN8J2U4</accession>
<organism evidence="2 3">
    <name type="scientific">Iphiclides podalirius</name>
    <name type="common">scarce swallowtail</name>
    <dbReference type="NCBI Taxonomy" id="110791"/>
    <lineage>
        <taxon>Eukaryota</taxon>
        <taxon>Metazoa</taxon>
        <taxon>Ecdysozoa</taxon>
        <taxon>Arthropoda</taxon>
        <taxon>Hexapoda</taxon>
        <taxon>Insecta</taxon>
        <taxon>Pterygota</taxon>
        <taxon>Neoptera</taxon>
        <taxon>Endopterygota</taxon>
        <taxon>Lepidoptera</taxon>
        <taxon>Glossata</taxon>
        <taxon>Ditrysia</taxon>
        <taxon>Papilionoidea</taxon>
        <taxon>Papilionidae</taxon>
        <taxon>Papilioninae</taxon>
        <taxon>Iphiclides</taxon>
    </lineage>
</organism>
<name>A0ABN8J2U4_9NEOP</name>
<feature type="domain" description="Cas1p 10 TM acyl transferase" evidence="1">
    <location>
        <begin position="11"/>
        <end position="52"/>
    </location>
</feature>
<dbReference type="InterPro" id="IPR012419">
    <property type="entry name" value="Cas1_AcylTrans_dom"/>
</dbReference>
<evidence type="ECO:0000313" key="3">
    <source>
        <dbReference type="Proteomes" id="UP000837857"/>
    </source>
</evidence>
<dbReference type="Proteomes" id="UP000837857">
    <property type="component" value="Chromosome 6"/>
</dbReference>